<dbReference type="EMBL" id="MHQY01000018">
    <property type="protein sequence ID" value="OHA13725.1"/>
    <property type="molecule type" value="Genomic_DNA"/>
</dbReference>
<feature type="domain" description="Glycosyl transferase family 1" evidence="2">
    <location>
        <begin position="215"/>
        <end position="384"/>
    </location>
</feature>
<reference evidence="4 5" key="1">
    <citation type="journal article" date="2016" name="Nat. Commun.">
        <title>Thousands of microbial genomes shed light on interconnected biogeochemical processes in an aquifer system.</title>
        <authorList>
            <person name="Anantharaman K."/>
            <person name="Brown C.T."/>
            <person name="Hug L.A."/>
            <person name="Sharon I."/>
            <person name="Castelle C.J."/>
            <person name="Probst A.J."/>
            <person name="Thomas B.C."/>
            <person name="Singh A."/>
            <person name="Wilkins M.J."/>
            <person name="Karaoz U."/>
            <person name="Brodie E.L."/>
            <person name="Williams K.H."/>
            <person name="Hubbard S.S."/>
            <person name="Banfield J.F."/>
        </authorList>
    </citation>
    <scope>NUCLEOTIDE SEQUENCE [LARGE SCALE GENOMIC DNA]</scope>
</reference>
<keyword evidence="1" id="KW-1133">Transmembrane helix</keyword>
<keyword evidence="1" id="KW-0472">Membrane</keyword>
<dbReference type="GO" id="GO:0016757">
    <property type="term" value="F:glycosyltransferase activity"/>
    <property type="evidence" value="ECO:0007669"/>
    <property type="project" value="InterPro"/>
</dbReference>
<dbReference type="AlphaFoldDB" id="A0A1G2LQ35"/>
<name>A0A1G2LQ35_9BACT</name>
<evidence type="ECO:0008006" key="6">
    <source>
        <dbReference type="Google" id="ProtNLM"/>
    </source>
</evidence>
<dbReference type="Proteomes" id="UP000177171">
    <property type="component" value="Unassembled WGS sequence"/>
</dbReference>
<proteinExistence type="predicted"/>
<evidence type="ECO:0000313" key="4">
    <source>
        <dbReference type="EMBL" id="OHA13725.1"/>
    </source>
</evidence>
<keyword evidence="1" id="KW-0812">Transmembrane</keyword>
<organism evidence="4 5">
    <name type="scientific">Candidatus Sungbacteria bacterium RIFCSPLOWO2_12_FULL_41_11</name>
    <dbReference type="NCBI Taxonomy" id="1802286"/>
    <lineage>
        <taxon>Bacteria</taxon>
        <taxon>Candidatus Sungiibacteriota</taxon>
    </lineage>
</organism>
<evidence type="ECO:0000259" key="3">
    <source>
        <dbReference type="Pfam" id="PF13439"/>
    </source>
</evidence>
<dbReference type="Gene3D" id="3.40.50.2000">
    <property type="entry name" value="Glycogen Phosphorylase B"/>
    <property type="match status" value="4"/>
</dbReference>
<evidence type="ECO:0000259" key="2">
    <source>
        <dbReference type="Pfam" id="PF00534"/>
    </source>
</evidence>
<dbReference type="Pfam" id="PF13439">
    <property type="entry name" value="Glyco_transf_4"/>
    <property type="match status" value="2"/>
</dbReference>
<dbReference type="InterPro" id="IPR001296">
    <property type="entry name" value="Glyco_trans_1"/>
</dbReference>
<feature type="domain" description="Glycosyltransferase subfamily 4-like N-terminal" evidence="3">
    <location>
        <begin position="426"/>
        <end position="624"/>
    </location>
</feature>
<feature type="domain" description="Glycosyl transferase family 1" evidence="2">
    <location>
        <begin position="633"/>
        <end position="801"/>
    </location>
</feature>
<sequence>MENYENCVKIVLLTAENNNKKPIVLVFTTAYDPFIGGAEIAILENVKRMQGEFDFFILTARFRKELPRREFKEGARIIRLGFGKPWDKFLLPITCFFYSCFLLAHFRSRPRVLWVVMASYGSIAASTLKLFFPKVPYILTLQEGDTEEHLRKSRFYLVNILGFRYAFKMCDFVTAISAYLLDVAHRFNYQGMGKVLPNGVDLSNFMKEINAEEIEEVRGHLALKGNEKIIITTSRLVSKNGLDTVIRALAIIRKKEKKLPVKFLILGVGPEAHNLKDLARSLGVLDDIIFAGEFSHKNLLKYLKLADVFVRPARSEGFGNSFIEAMAAEIPVIATPVGGIPDFLKDQKTGFFAKVDDPDDLSQKILSVIKGEINKNEVISAAKKLVIEKYDWEKISQNFSKLFLTQIDRFSKPLILLATGIFPSDIGGPATYTKTIAEELAKRNFIIKVITYADDLKSPSFAAYSAEVSSATKAGKATEGKQIPNTAGYKLITVSRRIPKGLRHFIYFCQCLKNGFNTDIFYAQDVISAGFPAYAASIFLRKNFFLKITGDYAWEQGMARFGVDDAIDLFQAQKYGIAVEFLRALQAFIARHSDKIIVPSHYLKNLAVGWGARYSKITVIYNSVGANAINKNKDVLRRELKILPEEKIIISIGRIVKWKGFGAVIDIFSGLIKNRPQLKLIIIGDGPERGNLELKIGGSGLGNHIALLGKINHEEIFKYLRASDIFILNTAYEGFSHQLVEALGAGIPVITTACGGNAEIIQDKENGLLVAYNGKNDIKGAIEILLTDSGLYSKLSENGIKTAKQFTKKRMIDELIKFISV</sequence>
<dbReference type="PANTHER" id="PTHR12526">
    <property type="entry name" value="GLYCOSYLTRANSFERASE"/>
    <property type="match status" value="1"/>
</dbReference>
<dbReference type="SUPFAM" id="SSF53756">
    <property type="entry name" value="UDP-Glycosyltransferase/glycogen phosphorylase"/>
    <property type="match status" value="2"/>
</dbReference>
<dbReference type="CDD" id="cd03801">
    <property type="entry name" value="GT4_PimA-like"/>
    <property type="match status" value="1"/>
</dbReference>
<feature type="domain" description="Glycosyltransferase subfamily 4-like N-terminal" evidence="3">
    <location>
        <begin position="35"/>
        <end position="203"/>
    </location>
</feature>
<accession>A0A1G2LQ35</accession>
<evidence type="ECO:0000256" key="1">
    <source>
        <dbReference type="SAM" id="Phobius"/>
    </source>
</evidence>
<feature type="transmembrane region" description="Helical" evidence="1">
    <location>
        <begin position="89"/>
        <end position="106"/>
    </location>
</feature>
<comment type="caution">
    <text evidence="4">The sequence shown here is derived from an EMBL/GenBank/DDBJ whole genome shotgun (WGS) entry which is preliminary data.</text>
</comment>
<feature type="transmembrane region" description="Helical" evidence="1">
    <location>
        <begin position="112"/>
        <end position="132"/>
    </location>
</feature>
<protein>
    <recommendedName>
        <fullName evidence="6">Glycosyl transferase family 1 domain-containing protein</fullName>
    </recommendedName>
</protein>
<dbReference type="InterPro" id="IPR028098">
    <property type="entry name" value="Glyco_trans_4-like_N"/>
</dbReference>
<gene>
    <name evidence="4" type="ORF">A3G49_04965</name>
</gene>
<evidence type="ECO:0000313" key="5">
    <source>
        <dbReference type="Proteomes" id="UP000177171"/>
    </source>
</evidence>
<dbReference type="Pfam" id="PF00534">
    <property type="entry name" value="Glycos_transf_1"/>
    <property type="match status" value="2"/>
</dbReference>